<dbReference type="RefSeq" id="WP_151539524.1">
    <property type="nucleotide sequence ID" value="NZ_WBMR01000017.1"/>
</dbReference>
<evidence type="ECO:0000259" key="10">
    <source>
        <dbReference type="PROSITE" id="PS50109"/>
    </source>
</evidence>
<evidence type="ECO:0000256" key="2">
    <source>
        <dbReference type="ARBA" id="ARBA00012438"/>
    </source>
</evidence>
<dbReference type="PANTHER" id="PTHR45436">
    <property type="entry name" value="SENSOR HISTIDINE KINASE YKOH"/>
    <property type="match status" value="1"/>
</dbReference>
<evidence type="ECO:0000256" key="7">
    <source>
        <dbReference type="ARBA" id="ARBA00022989"/>
    </source>
</evidence>
<dbReference type="Proteomes" id="UP000483004">
    <property type="component" value="Unassembled WGS sequence"/>
</dbReference>
<dbReference type="EMBL" id="WBMR01000017">
    <property type="protein sequence ID" value="KAB2385913.1"/>
    <property type="molecule type" value="Genomic_DNA"/>
</dbReference>
<reference evidence="11 12" key="1">
    <citation type="submission" date="2019-09" db="EMBL/GenBank/DDBJ databases">
        <title>Actinomadura physcomitrii sp. nov., a novel actinomycete isolated from moss [Physcomitrium sphaericum (Ludw) Fuernr].</title>
        <authorList>
            <person name="Liu C."/>
            <person name="Zhuang X."/>
        </authorList>
    </citation>
    <scope>NUCLEOTIDE SEQUENCE [LARGE SCALE GENOMIC DNA]</scope>
    <source>
        <strain evidence="11 12">CYP1-1B</strain>
    </source>
</reference>
<dbReference type="PANTHER" id="PTHR45436:SF5">
    <property type="entry name" value="SENSOR HISTIDINE KINASE TRCS"/>
    <property type="match status" value="1"/>
</dbReference>
<evidence type="ECO:0000313" key="12">
    <source>
        <dbReference type="Proteomes" id="UP000483004"/>
    </source>
</evidence>
<dbReference type="SMART" id="SM00387">
    <property type="entry name" value="HATPase_c"/>
    <property type="match status" value="1"/>
</dbReference>
<evidence type="ECO:0000256" key="6">
    <source>
        <dbReference type="ARBA" id="ARBA00022777"/>
    </source>
</evidence>
<gene>
    <name evidence="11" type="ORF">F9B16_08915</name>
</gene>
<dbReference type="PROSITE" id="PS50109">
    <property type="entry name" value="HIS_KIN"/>
    <property type="match status" value="1"/>
</dbReference>
<accession>A0A6L3W2V0</accession>
<dbReference type="InterPro" id="IPR003594">
    <property type="entry name" value="HATPase_dom"/>
</dbReference>
<keyword evidence="6 11" id="KW-0418">Kinase</keyword>
<proteinExistence type="predicted"/>
<dbReference type="Pfam" id="PF08376">
    <property type="entry name" value="NIT"/>
    <property type="match status" value="1"/>
</dbReference>
<evidence type="ECO:0000256" key="8">
    <source>
        <dbReference type="SAM" id="MobiDB-lite"/>
    </source>
</evidence>
<keyword evidence="12" id="KW-1185">Reference proteome</keyword>
<dbReference type="Gene3D" id="3.30.565.10">
    <property type="entry name" value="Histidine kinase-like ATPase, C-terminal domain"/>
    <property type="match status" value="1"/>
</dbReference>
<keyword evidence="7 9" id="KW-1133">Transmembrane helix</keyword>
<evidence type="ECO:0000256" key="1">
    <source>
        <dbReference type="ARBA" id="ARBA00000085"/>
    </source>
</evidence>
<comment type="catalytic activity">
    <reaction evidence="1">
        <text>ATP + protein L-histidine = ADP + protein N-phospho-L-histidine.</text>
        <dbReference type="EC" id="2.7.13.3"/>
    </reaction>
</comment>
<dbReference type="GO" id="GO:0005886">
    <property type="term" value="C:plasma membrane"/>
    <property type="evidence" value="ECO:0007669"/>
    <property type="project" value="TreeGrafter"/>
</dbReference>
<dbReference type="AlphaFoldDB" id="A0A6L3W2V0"/>
<evidence type="ECO:0000313" key="11">
    <source>
        <dbReference type="EMBL" id="KAB2385913.1"/>
    </source>
</evidence>
<keyword evidence="4" id="KW-0808">Transferase</keyword>
<feature type="region of interest" description="Disordered" evidence="8">
    <location>
        <begin position="637"/>
        <end position="754"/>
    </location>
</feature>
<evidence type="ECO:0000256" key="3">
    <source>
        <dbReference type="ARBA" id="ARBA00022553"/>
    </source>
</evidence>
<dbReference type="InterPro" id="IPR036890">
    <property type="entry name" value="HATPase_C_sf"/>
</dbReference>
<name>A0A6L3W2V0_9ACTN</name>
<dbReference type="SUPFAM" id="SSF55874">
    <property type="entry name" value="ATPase domain of HSP90 chaperone/DNA topoisomerase II/histidine kinase"/>
    <property type="match status" value="1"/>
</dbReference>
<organism evidence="11 12">
    <name type="scientific">Actinomadura montaniterrae</name>
    <dbReference type="NCBI Taxonomy" id="1803903"/>
    <lineage>
        <taxon>Bacteria</taxon>
        <taxon>Bacillati</taxon>
        <taxon>Actinomycetota</taxon>
        <taxon>Actinomycetes</taxon>
        <taxon>Streptosporangiales</taxon>
        <taxon>Thermomonosporaceae</taxon>
        <taxon>Actinomadura</taxon>
    </lineage>
</organism>
<feature type="domain" description="Histidine kinase" evidence="10">
    <location>
        <begin position="519"/>
        <end position="624"/>
    </location>
</feature>
<dbReference type="EC" id="2.7.13.3" evidence="2"/>
<comment type="caution">
    <text evidence="11">The sequence shown here is derived from an EMBL/GenBank/DDBJ whole genome shotgun (WGS) entry which is preliminary data.</text>
</comment>
<dbReference type="GO" id="GO:0000160">
    <property type="term" value="P:phosphorelay signal transduction system"/>
    <property type="evidence" value="ECO:0007669"/>
    <property type="project" value="TreeGrafter"/>
</dbReference>
<keyword evidence="9" id="KW-0472">Membrane</keyword>
<evidence type="ECO:0000256" key="9">
    <source>
        <dbReference type="SAM" id="Phobius"/>
    </source>
</evidence>
<dbReference type="OrthoDB" id="3845898at2"/>
<evidence type="ECO:0000256" key="5">
    <source>
        <dbReference type="ARBA" id="ARBA00022692"/>
    </source>
</evidence>
<protein>
    <recommendedName>
        <fullName evidence="2">histidine kinase</fullName>
        <ecNumber evidence="2">2.7.13.3</ecNumber>
    </recommendedName>
</protein>
<feature type="transmembrane region" description="Helical" evidence="9">
    <location>
        <begin position="306"/>
        <end position="328"/>
    </location>
</feature>
<dbReference type="InterPro" id="IPR050428">
    <property type="entry name" value="TCS_sensor_his_kinase"/>
</dbReference>
<dbReference type="InterPro" id="IPR005467">
    <property type="entry name" value="His_kinase_dom"/>
</dbReference>
<dbReference type="InterPro" id="IPR013587">
    <property type="entry name" value="Nitrate/nitrite_sensing"/>
</dbReference>
<dbReference type="GO" id="GO:0004673">
    <property type="term" value="F:protein histidine kinase activity"/>
    <property type="evidence" value="ECO:0007669"/>
    <property type="project" value="UniProtKB-EC"/>
</dbReference>
<sequence length="754" mass="81180">MNRPRRRRSIRSSLYGLLVIPMISLVALWLFAAQSTAAEAIDQRNIDTANKIYGNAVQPMLLTLAQERQETVVWLSGGLPRGPLDAVRKRMDSTIVRMNGAAHSGTFQETLTGPMKSRLSVLMDKLNRIDAIRKQVDSGAMTKLSAFEAYNDVLDTHFKFVYLLVAGNGYQQAYHLTGMSRAMELLGREAALVGGLLADGGRMTAAERTAISQLAFERRYLENSSLSEFTPANGAPFRRALASDEAKRFVDVENRILAAGPGTRLRLPSSGWQNVAGAFLQQMDVALREARVVLAGDAKRSSDRTLLRLAGVGGAGLVAVLLTAVLMLRFGRRIGRDLLGLQSAARELADDRLPGVVARLSRGDEVDVAAEAPPLVVGRTVEVANVAAAFSTVQHTAIDAAVGQADLRRAVNAVFQNLARRNQSLLHRQLSMLDTLERKASAPDALADLFAIDHLITRMRRHAEGLIILSGASPGRGWRHPVGLLDVLRGAIGEIEDYARVEVASTAEEGIVGSAVAGVIRLLAELIENAVSFSPPNTPVEIDAGRVGQGVVVEIQDRGLGMSEDELAAANVRLGQEPEFDLSQGEQLGLFVVGKLAHRHGIRVVLEPNAYGGVKTIVLLPHSIVVSPDRIGRADADRTVDAENVPHFGRRRPEEQRPGVSAAAFSPAETPRQAAAAAAAGTHAGMPRRVRRASLAPQLKESGSPAPDAPRPARHRTRSPEQAKSVMEAMQRGWERGRSEPGPAAEPDDDTGER</sequence>
<keyword evidence="5 9" id="KW-0812">Transmembrane</keyword>
<dbReference type="Pfam" id="PF02518">
    <property type="entry name" value="HATPase_c"/>
    <property type="match status" value="1"/>
</dbReference>
<keyword evidence="3" id="KW-0597">Phosphoprotein</keyword>
<evidence type="ECO:0000256" key="4">
    <source>
        <dbReference type="ARBA" id="ARBA00022679"/>
    </source>
</evidence>